<sequence>MPALLVTVSQIYARLNDADYYSVYITPRVANNQHPPKKIKFATATRTPTPVWDTQKDRWISLNAGTSYLKLQVYRCPPKQDKQIVGEARVLLHNLLPDRPREFYLVSPYDQQTVGMIGLLLCPYVPPMQSLPNLVSSRTGPSMISSMISMLGDFKKLDGTLGTEYGAIGFGSAYAFAILQFLQHDAKTNPDAKRVPVDSPIWDLAKQAELQLRYFSAVYWPTNIHGFGPTAAELLPTIMQALSAIFSFVDCYTDSGYTYVDTRSVAAGRGFRELLVGLVALGAHMRGILQHAPADLLELPQGTILRELADEYVAKFAGVRDLEGEWTDFFGCIYGWVAEEALDQFKAVIDETMNQEHNVALRSAARRLMTSLARASRRLPSGLVIPDHDIEKLSRESGASQAANAMRAPSGGQSGSHAIVTFTRMFSVRQRRWIDIAVKCITKSLEANQIEDTYLEILAGWTLSHVSLLPTLGVTYDRGMLAIVAERMQGGNVRSYIETSPTYLGLRYDQRAWVLNNWLRQVAEGLQYMHREGIAHGDLRGRNILINTARDPKGNTVVIADFGLSLYLEAISGAYKSSRTGNPRYLAPELQLRGGNADNATRQIIARAMGIHQPAQQRGAVEIAAGLGTGTDRVFGAPEFRVSPSGRPDEATDLFSFAMLCVELYTTHEPFVMSHPAASDSQVSNMILLGERPTPLPPAITSQPALVRAIERCWTQNPKLRGTAAELLHDLQGLVV</sequence>
<evidence type="ECO:0000313" key="2">
    <source>
        <dbReference type="EMBL" id="GJE92552.1"/>
    </source>
</evidence>
<dbReference type="SUPFAM" id="SSF49562">
    <property type="entry name" value="C2 domain (Calcium/lipid-binding domain, CaLB)"/>
    <property type="match status" value="1"/>
</dbReference>
<accession>A0A9P3GD84</accession>
<name>A0A9P3GD84_9APHY</name>
<dbReference type="GO" id="GO:0005524">
    <property type="term" value="F:ATP binding"/>
    <property type="evidence" value="ECO:0007669"/>
    <property type="project" value="InterPro"/>
</dbReference>
<evidence type="ECO:0000313" key="3">
    <source>
        <dbReference type="Proteomes" id="UP000703269"/>
    </source>
</evidence>
<evidence type="ECO:0000259" key="1">
    <source>
        <dbReference type="PROSITE" id="PS50011"/>
    </source>
</evidence>
<dbReference type="InterPro" id="IPR011009">
    <property type="entry name" value="Kinase-like_dom_sf"/>
</dbReference>
<protein>
    <submittedName>
        <fullName evidence="2">Kinase-like domain-containing protein</fullName>
    </submittedName>
</protein>
<proteinExistence type="predicted"/>
<dbReference type="Pfam" id="PF07714">
    <property type="entry name" value="PK_Tyr_Ser-Thr"/>
    <property type="match status" value="1"/>
</dbReference>
<dbReference type="InterPro" id="IPR051681">
    <property type="entry name" value="Ser/Thr_Kinases-Pseudokinases"/>
</dbReference>
<dbReference type="AlphaFoldDB" id="A0A9P3GD84"/>
<reference evidence="2 3" key="1">
    <citation type="submission" date="2021-08" db="EMBL/GenBank/DDBJ databases">
        <title>Draft Genome Sequence of Phanerochaete sordida strain YK-624.</title>
        <authorList>
            <person name="Mori T."/>
            <person name="Dohra H."/>
            <person name="Suzuki T."/>
            <person name="Kawagishi H."/>
            <person name="Hirai H."/>
        </authorList>
    </citation>
    <scope>NUCLEOTIDE SEQUENCE [LARGE SCALE GENOMIC DNA]</scope>
    <source>
        <strain evidence="2 3">YK-624</strain>
    </source>
</reference>
<dbReference type="GO" id="GO:0004674">
    <property type="term" value="F:protein serine/threonine kinase activity"/>
    <property type="evidence" value="ECO:0007669"/>
    <property type="project" value="TreeGrafter"/>
</dbReference>
<keyword evidence="2" id="KW-0418">Kinase</keyword>
<dbReference type="Proteomes" id="UP000703269">
    <property type="component" value="Unassembled WGS sequence"/>
</dbReference>
<dbReference type="PANTHER" id="PTHR44329:SF289">
    <property type="entry name" value="SERINE_THREONINE-PROTEIN KINASE VIK"/>
    <property type="match status" value="1"/>
</dbReference>
<organism evidence="2 3">
    <name type="scientific">Phanerochaete sordida</name>
    <dbReference type="NCBI Taxonomy" id="48140"/>
    <lineage>
        <taxon>Eukaryota</taxon>
        <taxon>Fungi</taxon>
        <taxon>Dikarya</taxon>
        <taxon>Basidiomycota</taxon>
        <taxon>Agaricomycotina</taxon>
        <taxon>Agaricomycetes</taxon>
        <taxon>Polyporales</taxon>
        <taxon>Phanerochaetaceae</taxon>
        <taxon>Phanerochaete</taxon>
    </lineage>
</organism>
<dbReference type="PROSITE" id="PS50011">
    <property type="entry name" value="PROTEIN_KINASE_DOM"/>
    <property type="match status" value="1"/>
</dbReference>
<dbReference type="OrthoDB" id="2804215at2759"/>
<keyword evidence="2" id="KW-0808">Transferase</keyword>
<dbReference type="InterPro" id="IPR001245">
    <property type="entry name" value="Ser-Thr/Tyr_kinase_cat_dom"/>
</dbReference>
<comment type="caution">
    <text evidence="2">The sequence shown here is derived from an EMBL/GenBank/DDBJ whole genome shotgun (WGS) entry which is preliminary data.</text>
</comment>
<dbReference type="PANTHER" id="PTHR44329">
    <property type="entry name" value="SERINE/THREONINE-PROTEIN KINASE TNNI3K-RELATED"/>
    <property type="match status" value="1"/>
</dbReference>
<dbReference type="InterPro" id="IPR000719">
    <property type="entry name" value="Prot_kinase_dom"/>
</dbReference>
<feature type="domain" description="Protein kinase" evidence="1">
    <location>
        <begin position="391"/>
        <end position="735"/>
    </location>
</feature>
<dbReference type="EMBL" id="BPQB01000027">
    <property type="protein sequence ID" value="GJE92552.1"/>
    <property type="molecule type" value="Genomic_DNA"/>
</dbReference>
<dbReference type="Gene3D" id="1.10.510.10">
    <property type="entry name" value="Transferase(Phosphotransferase) domain 1"/>
    <property type="match status" value="2"/>
</dbReference>
<gene>
    <name evidence="2" type="ORF">PsYK624_087070</name>
</gene>
<dbReference type="SUPFAM" id="SSF56112">
    <property type="entry name" value="Protein kinase-like (PK-like)"/>
    <property type="match status" value="1"/>
</dbReference>
<dbReference type="InterPro" id="IPR035892">
    <property type="entry name" value="C2_domain_sf"/>
</dbReference>
<keyword evidence="3" id="KW-1185">Reference proteome</keyword>